<dbReference type="SUPFAM" id="SSF51197">
    <property type="entry name" value="Clavaminate synthase-like"/>
    <property type="match status" value="1"/>
</dbReference>
<feature type="domain" description="TauD/TfdA-like" evidence="4">
    <location>
        <begin position="44"/>
        <end position="330"/>
    </location>
</feature>
<dbReference type="Proteomes" id="UP000014803">
    <property type="component" value="Chromosome"/>
</dbReference>
<proteinExistence type="predicted"/>
<evidence type="ECO:0000259" key="4">
    <source>
        <dbReference type="Pfam" id="PF02668"/>
    </source>
</evidence>
<evidence type="ECO:0000313" key="5">
    <source>
        <dbReference type="EMBL" id="AGP41604.1"/>
    </source>
</evidence>
<protein>
    <recommendedName>
        <fullName evidence="4">TauD/TfdA-like domain-containing protein</fullName>
    </recommendedName>
</protein>
<dbReference type="PANTHER" id="PTHR10696">
    <property type="entry name" value="GAMMA-BUTYROBETAINE HYDROXYLASE-RELATED"/>
    <property type="match status" value="1"/>
</dbReference>
<dbReference type="HOGENOM" id="CLU_044153_0_0_7"/>
<dbReference type="eggNOG" id="COG2175">
    <property type="taxonomic scope" value="Bacteria"/>
</dbReference>
<dbReference type="PANTHER" id="PTHR10696:SF56">
    <property type="entry name" value="TAUD_TFDA-LIKE DOMAIN-CONTAINING PROTEIN"/>
    <property type="match status" value="1"/>
</dbReference>
<accession>S4Y9L8</accession>
<dbReference type="RefSeq" id="WP_020741475.1">
    <property type="nucleotide sequence ID" value="NC_021658.1"/>
</dbReference>
<reference evidence="5 6" key="1">
    <citation type="journal article" date="2013" name="Sci. Rep.">
        <title>Extraordinary expansion of a Sorangium cellulosum genome from an alkaline milieu.</title>
        <authorList>
            <person name="Han K."/>
            <person name="Li Z.F."/>
            <person name="Peng R."/>
            <person name="Zhu L.P."/>
            <person name="Zhou T."/>
            <person name="Wang L.G."/>
            <person name="Li S.G."/>
            <person name="Zhang X.B."/>
            <person name="Hu W."/>
            <person name="Wu Z.H."/>
            <person name="Qin N."/>
            <person name="Li Y.Z."/>
        </authorList>
    </citation>
    <scope>NUCLEOTIDE SEQUENCE [LARGE SCALE GENOMIC DNA]</scope>
    <source>
        <strain evidence="5 6">So0157-2</strain>
    </source>
</reference>
<keyword evidence="3" id="KW-0045">Antibiotic biosynthesis</keyword>
<dbReference type="Pfam" id="PF02668">
    <property type="entry name" value="TauD"/>
    <property type="match status" value="1"/>
</dbReference>
<evidence type="ECO:0000256" key="3">
    <source>
        <dbReference type="ARBA" id="ARBA00023194"/>
    </source>
</evidence>
<name>S4Y9L8_SORCE</name>
<dbReference type="Gene3D" id="3.60.130.10">
    <property type="entry name" value="Clavaminate synthase-like"/>
    <property type="match status" value="1"/>
</dbReference>
<dbReference type="InterPro" id="IPR042098">
    <property type="entry name" value="TauD-like_sf"/>
</dbReference>
<gene>
    <name evidence="5" type="ORF">SCE1572_48205</name>
</gene>
<dbReference type="AlphaFoldDB" id="S4Y9L8"/>
<dbReference type="PATRIC" id="fig|1254432.3.peg.10875"/>
<evidence type="ECO:0000313" key="6">
    <source>
        <dbReference type="Proteomes" id="UP000014803"/>
    </source>
</evidence>
<dbReference type="GO" id="GO:0017000">
    <property type="term" value="P:antibiotic biosynthetic process"/>
    <property type="evidence" value="ECO:0007669"/>
    <property type="project" value="UniProtKB-KW"/>
</dbReference>
<organism evidence="5 6">
    <name type="scientific">Sorangium cellulosum So0157-2</name>
    <dbReference type="NCBI Taxonomy" id="1254432"/>
    <lineage>
        <taxon>Bacteria</taxon>
        <taxon>Pseudomonadati</taxon>
        <taxon>Myxococcota</taxon>
        <taxon>Polyangia</taxon>
        <taxon>Polyangiales</taxon>
        <taxon>Polyangiaceae</taxon>
        <taxon>Sorangium</taxon>
    </lineage>
</organism>
<comment type="cofactor">
    <cofactor evidence="1">
        <name>Fe(2+)</name>
        <dbReference type="ChEBI" id="CHEBI:29033"/>
    </cofactor>
</comment>
<evidence type="ECO:0000256" key="2">
    <source>
        <dbReference type="ARBA" id="ARBA00023002"/>
    </source>
</evidence>
<dbReference type="GO" id="GO:0016706">
    <property type="term" value="F:2-oxoglutarate-dependent dioxygenase activity"/>
    <property type="evidence" value="ECO:0007669"/>
    <property type="project" value="UniProtKB-ARBA"/>
</dbReference>
<dbReference type="STRING" id="1254432.SCE1572_48205"/>
<evidence type="ECO:0000256" key="1">
    <source>
        <dbReference type="ARBA" id="ARBA00001954"/>
    </source>
</evidence>
<sequence length="339" mass="37642">MTELHAVSPAAPRGEADGLARSCLPGAAFPLIASPLRRGDAAAVPALAAAVRACADEALTSYGAVLFRGFPVRALADFEAFVKLVTPELLDYTFGSTPRSHLQSRIYTSTEYPAHQHIPLHNEQSYTLEWPLKIWFHCAQAAAEGGSTPLADSREVFRRVPARIRERFTARKVMYVRNYGSGLDVPWQQVFGTNDRAAVERFCHEHGIACEWKPGGELRTRQVCQAVATHPRTGEHVWFNQAHLFHVSNLEPAVLEALLAVFPEDDLPRNACYGDGSPIESSVLDEIREVYRQVAVEFPWQEGDVLLVDNMLVAHGRTPFRGPRKVHVAMAEPFRAKAR</sequence>
<dbReference type="EMBL" id="CP003969">
    <property type="protein sequence ID" value="AGP41604.1"/>
    <property type="molecule type" value="Genomic_DNA"/>
</dbReference>
<keyword evidence="2" id="KW-0560">Oxidoreductase</keyword>
<dbReference type="KEGG" id="scu:SCE1572_48205"/>
<dbReference type="InterPro" id="IPR050411">
    <property type="entry name" value="AlphaKG_dependent_hydroxylases"/>
</dbReference>
<dbReference type="InterPro" id="IPR003819">
    <property type="entry name" value="TauD/TfdA-like"/>
</dbReference>